<feature type="compositionally biased region" description="Basic and acidic residues" evidence="5">
    <location>
        <begin position="352"/>
        <end position="362"/>
    </location>
</feature>
<keyword evidence="2" id="KW-0812">Transmembrane</keyword>
<evidence type="ECO:0000256" key="1">
    <source>
        <dbReference type="ARBA" id="ARBA00004141"/>
    </source>
</evidence>
<evidence type="ECO:0000256" key="2">
    <source>
        <dbReference type="ARBA" id="ARBA00022692"/>
    </source>
</evidence>
<protein>
    <recommendedName>
        <fullName evidence="8">Mitochondrial import inner membrane translocase subunit TIM23</fullName>
    </recommendedName>
</protein>
<comment type="caution">
    <text evidence="6">The sequence shown here is derived from an EMBL/GenBank/DDBJ whole genome shotgun (WGS) entry which is preliminary data.</text>
</comment>
<evidence type="ECO:0000313" key="6">
    <source>
        <dbReference type="EMBL" id="KAK5118276.1"/>
    </source>
</evidence>
<evidence type="ECO:0008006" key="8">
    <source>
        <dbReference type="Google" id="ProtNLM"/>
    </source>
</evidence>
<proteinExistence type="predicted"/>
<keyword evidence="4" id="KW-0472">Membrane</keyword>
<dbReference type="GO" id="GO:0005744">
    <property type="term" value="C:TIM23 mitochondrial import inner membrane translocase complex"/>
    <property type="evidence" value="ECO:0007669"/>
    <property type="project" value="TreeGrafter"/>
</dbReference>
<feature type="region of interest" description="Disordered" evidence="5">
    <location>
        <begin position="1"/>
        <end position="21"/>
    </location>
</feature>
<evidence type="ECO:0000256" key="3">
    <source>
        <dbReference type="ARBA" id="ARBA00022989"/>
    </source>
</evidence>
<dbReference type="GO" id="GO:0030150">
    <property type="term" value="P:protein import into mitochondrial matrix"/>
    <property type="evidence" value="ECO:0007669"/>
    <property type="project" value="TreeGrafter"/>
</dbReference>
<feature type="compositionally biased region" description="Polar residues" evidence="5">
    <location>
        <begin position="11"/>
        <end position="21"/>
    </location>
</feature>
<evidence type="ECO:0000256" key="5">
    <source>
        <dbReference type="SAM" id="MobiDB-lite"/>
    </source>
</evidence>
<feature type="compositionally biased region" description="Basic residues" evidence="5">
    <location>
        <begin position="418"/>
        <end position="428"/>
    </location>
</feature>
<evidence type="ECO:0000313" key="7">
    <source>
        <dbReference type="Proteomes" id="UP001310890"/>
    </source>
</evidence>
<feature type="compositionally biased region" description="Polar residues" evidence="5">
    <location>
        <begin position="440"/>
        <end position="454"/>
    </location>
</feature>
<feature type="region of interest" description="Disordered" evidence="5">
    <location>
        <begin position="497"/>
        <end position="559"/>
    </location>
</feature>
<name>A0AAN7YKP4_9PEZI</name>
<evidence type="ECO:0000256" key="4">
    <source>
        <dbReference type="ARBA" id="ARBA00023136"/>
    </source>
</evidence>
<gene>
    <name evidence="6" type="ORF">LTR62_002789</name>
</gene>
<feature type="region of interest" description="Disordered" evidence="5">
    <location>
        <begin position="343"/>
        <end position="371"/>
    </location>
</feature>
<dbReference type="Proteomes" id="UP001310890">
    <property type="component" value="Unassembled WGS sequence"/>
</dbReference>
<keyword evidence="3" id="KW-1133">Transmembrane helix</keyword>
<dbReference type="EMBL" id="JAVRRL010000002">
    <property type="protein sequence ID" value="KAK5118276.1"/>
    <property type="molecule type" value="Genomic_DNA"/>
</dbReference>
<reference evidence="6" key="1">
    <citation type="submission" date="2023-08" db="EMBL/GenBank/DDBJ databases">
        <title>Black Yeasts Isolated from many extreme environments.</title>
        <authorList>
            <person name="Coleine C."/>
            <person name="Stajich J.E."/>
            <person name="Selbmann L."/>
        </authorList>
    </citation>
    <scope>NUCLEOTIDE SEQUENCE</scope>
    <source>
        <strain evidence="6">CCFEE 5401</strain>
    </source>
</reference>
<organism evidence="6 7">
    <name type="scientific">Meristemomyces frigidus</name>
    <dbReference type="NCBI Taxonomy" id="1508187"/>
    <lineage>
        <taxon>Eukaryota</taxon>
        <taxon>Fungi</taxon>
        <taxon>Dikarya</taxon>
        <taxon>Ascomycota</taxon>
        <taxon>Pezizomycotina</taxon>
        <taxon>Dothideomycetes</taxon>
        <taxon>Dothideomycetidae</taxon>
        <taxon>Mycosphaerellales</taxon>
        <taxon>Teratosphaeriaceae</taxon>
        <taxon>Meristemomyces</taxon>
    </lineage>
</organism>
<dbReference type="PANTHER" id="PTHR15371:SF0">
    <property type="entry name" value="SD19278P"/>
    <property type="match status" value="1"/>
</dbReference>
<dbReference type="AlphaFoldDB" id="A0AAN7YKP4"/>
<sequence>MGIWDAFTGKKQPTVSQSETLQDNAPTTVTFNPTTDDVSSFLTTPGAFDPAALHPLAGLNQDTLDYLTLDDSALSDLPGSRSLLPSRGWSDDLCYGTGVTYLAALTLGGAWGLAEGLNRLPSTAPPKLRLNSALNALTRRGPFLGNSAGVVAMMYNGLNSTIGYYRGKHDSLNSVAAGTLSGMIFRSTKGTRPMLISGGIVGSVAGAWASRVGGTSNAREPEQRPQSLHSALRSAFPLADEARRVERRQRIDAELRAADKRLRQLEQPCAQAVEAYKEEPANGNLKVYQQNISQWSVENGVKWPKLMSIYDMLDYDRPVPNLDAGKLRWAPYELGPGRRIYRNGWPDTAQPGEKDFKVKDPASKGLASHSSARSYRLRFRERKRVRAKSRVEELFARRAGRSNIERLVLGLLARHRAQLKHRHDRRRSTTSSDEEHIPTRRSSPSFNEPEQTTPHYTHNLNYIQEERRALAASRAASLAEIQATPFFDNLDAVTVTQPQRDTSPESDPTSEPPKFWRHNEPCAGPSRRRGGKVPCGSNAPAMWQEQSSEEDLEVKMEQL</sequence>
<dbReference type="InterPro" id="IPR045238">
    <property type="entry name" value="Tim23-like"/>
</dbReference>
<accession>A0AAN7YKP4</accession>
<dbReference type="GO" id="GO:0008320">
    <property type="term" value="F:protein transmembrane transporter activity"/>
    <property type="evidence" value="ECO:0007669"/>
    <property type="project" value="TreeGrafter"/>
</dbReference>
<dbReference type="PANTHER" id="PTHR15371">
    <property type="entry name" value="TIM23"/>
    <property type="match status" value="1"/>
</dbReference>
<feature type="region of interest" description="Disordered" evidence="5">
    <location>
        <begin position="418"/>
        <end position="454"/>
    </location>
</feature>
<comment type="subcellular location">
    <subcellularLocation>
        <location evidence="1">Membrane</location>
        <topology evidence="1">Multi-pass membrane protein</topology>
    </subcellularLocation>
</comment>
<dbReference type="Pfam" id="PF02466">
    <property type="entry name" value="Tim17"/>
    <property type="match status" value="1"/>
</dbReference>